<organism evidence="2 3">
    <name type="scientific">Cladophialophora psammophila CBS 110553</name>
    <dbReference type="NCBI Taxonomy" id="1182543"/>
    <lineage>
        <taxon>Eukaryota</taxon>
        <taxon>Fungi</taxon>
        <taxon>Dikarya</taxon>
        <taxon>Ascomycota</taxon>
        <taxon>Pezizomycotina</taxon>
        <taxon>Eurotiomycetes</taxon>
        <taxon>Chaetothyriomycetidae</taxon>
        <taxon>Chaetothyriales</taxon>
        <taxon>Herpotrichiellaceae</taxon>
        <taxon>Cladophialophora</taxon>
    </lineage>
</organism>
<comment type="caution">
    <text evidence="2">The sequence shown here is derived from an EMBL/GenBank/DDBJ whole genome shotgun (WGS) entry which is preliminary data.</text>
</comment>
<feature type="compositionally biased region" description="Polar residues" evidence="1">
    <location>
        <begin position="127"/>
        <end position="139"/>
    </location>
</feature>
<dbReference type="STRING" id="1182543.W9VRW9"/>
<dbReference type="Proteomes" id="UP000019471">
    <property type="component" value="Unassembled WGS sequence"/>
</dbReference>
<keyword evidence="3" id="KW-1185">Reference proteome</keyword>
<proteinExistence type="predicted"/>
<accession>W9VRW9</accession>
<dbReference type="HOGENOM" id="CLU_1481840_0_0_1"/>
<evidence type="ECO:0000313" key="2">
    <source>
        <dbReference type="EMBL" id="EXJ54886.1"/>
    </source>
</evidence>
<dbReference type="GeneID" id="19197638"/>
<evidence type="ECO:0000256" key="1">
    <source>
        <dbReference type="SAM" id="MobiDB-lite"/>
    </source>
</evidence>
<name>W9VRW9_9EURO</name>
<dbReference type="OrthoDB" id="4765225at2759"/>
<dbReference type="EMBL" id="AMGX01000039">
    <property type="protein sequence ID" value="EXJ54886.1"/>
    <property type="molecule type" value="Genomic_DNA"/>
</dbReference>
<gene>
    <name evidence="2" type="ORF">A1O5_12952</name>
</gene>
<sequence>MQDATGSKSPAAAWVAVAASAMQEASFQARKLMREPTLEERLEPQGPSLRWTQPFQGVFVPENATELPIEIPTHRVYRRPPLAITWSATTTKGDAPNATNIAKDNPKSASPQDKSTRGSKATGDGPQDTSSIEHPTEQGSVHGGRDEAQDADSVKRDPKKPAEQKRREVEKQGQKPLDPADK</sequence>
<feature type="compositionally biased region" description="Basic and acidic residues" evidence="1">
    <location>
        <begin position="143"/>
        <end position="182"/>
    </location>
</feature>
<reference evidence="2 3" key="1">
    <citation type="submission" date="2013-03" db="EMBL/GenBank/DDBJ databases">
        <title>The Genome Sequence of Cladophialophora psammophila CBS 110553.</title>
        <authorList>
            <consortium name="The Broad Institute Genomics Platform"/>
            <person name="Cuomo C."/>
            <person name="de Hoog S."/>
            <person name="Gorbushina A."/>
            <person name="Walker B."/>
            <person name="Young S.K."/>
            <person name="Zeng Q."/>
            <person name="Gargeya S."/>
            <person name="Fitzgerald M."/>
            <person name="Haas B."/>
            <person name="Abouelleil A."/>
            <person name="Allen A.W."/>
            <person name="Alvarado L."/>
            <person name="Arachchi H.M."/>
            <person name="Berlin A.M."/>
            <person name="Chapman S.B."/>
            <person name="Gainer-Dewar J."/>
            <person name="Goldberg J."/>
            <person name="Griggs A."/>
            <person name="Gujja S."/>
            <person name="Hansen M."/>
            <person name="Howarth C."/>
            <person name="Imamovic A."/>
            <person name="Ireland A."/>
            <person name="Larimer J."/>
            <person name="McCowan C."/>
            <person name="Murphy C."/>
            <person name="Pearson M."/>
            <person name="Poon T.W."/>
            <person name="Priest M."/>
            <person name="Roberts A."/>
            <person name="Saif S."/>
            <person name="Shea T."/>
            <person name="Sisk P."/>
            <person name="Sykes S."/>
            <person name="Wortman J."/>
            <person name="Nusbaum C."/>
            <person name="Birren B."/>
        </authorList>
    </citation>
    <scope>NUCLEOTIDE SEQUENCE [LARGE SCALE GENOMIC DNA]</scope>
    <source>
        <strain evidence="2 3">CBS 110553</strain>
    </source>
</reference>
<feature type="region of interest" description="Disordered" evidence="1">
    <location>
        <begin position="87"/>
        <end position="182"/>
    </location>
</feature>
<evidence type="ECO:0000313" key="3">
    <source>
        <dbReference type="Proteomes" id="UP000019471"/>
    </source>
</evidence>
<dbReference type="RefSeq" id="XP_007751711.1">
    <property type="nucleotide sequence ID" value="XM_007753521.1"/>
</dbReference>
<dbReference type="AlphaFoldDB" id="W9VRW9"/>
<feature type="compositionally biased region" description="Polar residues" evidence="1">
    <location>
        <begin position="87"/>
        <end position="113"/>
    </location>
</feature>
<protein>
    <submittedName>
        <fullName evidence="2">Uncharacterized protein</fullName>
    </submittedName>
</protein>